<gene>
    <name evidence="1" type="ORF">C943_00131</name>
</gene>
<dbReference type="InParanoid" id="M7XLL6"/>
<evidence type="ECO:0000313" key="2">
    <source>
        <dbReference type="Proteomes" id="UP000010953"/>
    </source>
</evidence>
<name>M7XLL6_9BACT</name>
<dbReference type="EMBL" id="AMZY02000001">
    <property type="protein sequence ID" value="EMS35358.1"/>
    <property type="molecule type" value="Genomic_DNA"/>
</dbReference>
<proteinExistence type="predicted"/>
<sequence length="110" mass="13000">MVILKEKNLEMENFDTLSQAIDGLRKQGYVEDFNLKQNCLECRQGQFKIFHDEFEIDKVYRFDVMTDPDDQSILYAISSDKYRLKGLLVNAYGIYSDPLADEMIEKLRHH</sequence>
<dbReference type="eggNOG" id="COG2207">
    <property type="taxonomic scope" value="Bacteria"/>
</dbReference>
<keyword evidence="2" id="KW-1185">Reference proteome</keyword>
<dbReference type="STRING" id="1239962.C943_00131"/>
<accession>M7XLL6</accession>
<comment type="caution">
    <text evidence="1">The sequence shown here is derived from an EMBL/GenBank/DDBJ whole genome shotgun (WGS) entry which is preliminary data.</text>
</comment>
<protein>
    <recommendedName>
        <fullName evidence="3">Phosphoribosylpyrophosphate synthetase</fullName>
    </recommendedName>
</protein>
<dbReference type="Proteomes" id="UP000010953">
    <property type="component" value="Unassembled WGS sequence"/>
</dbReference>
<evidence type="ECO:0000313" key="1">
    <source>
        <dbReference type="EMBL" id="EMS35358.1"/>
    </source>
</evidence>
<reference evidence="1" key="1">
    <citation type="submission" date="2013-01" db="EMBL/GenBank/DDBJ databases">
        <title>Genome assembly of Mariniradius saccharolyticus AK6.</title>
        <authorList>
            <person name="Vaidya B."/>
            <person name="Khatri I."/>
            <person name="Tanuku N.R.S."/>
            <person name="Subramanian S."/>
            <person name="Pinnaka A."/>
        </authorList>
    </citation>
    <scope>NUCLEOTIDE SEQUENCE [LARGE SCALE GENOMIC DNA]</scope>
    <source>
        <strain evidence="1">AK6</strain>
    </source>
</reference>
<organism evidence="1 2">
    <name type="scientific">Mariniradius saccharolyticus AK6</name>
    <dbReference type="NCBI Taxonomy" id="1239962"/>
    <lineage>
        <taxon>Bacteria</taxon>
        <taxon>Pseudomonadati</taxon>
        <taxon>Bacteroidota</taxon>
        <taxon>Cytophagia</taxon>
        <taxon>Cytophagales</taxon>
        <taxon>Cyclobacteriaceae</taxon>
        <taxon>Mariniradius</taxon>
    </lineage>
</organism>
<dbReference type="AlphaFoldDB" id="M7XLL6"/>
<evidence type="ECO:0008006" key="3">
    <source>
        <dbReference type="Google" id="ProtNLM"/>
    </source>
</evidence>